<name>A0A179T0C2_9BACI</name>
<dbReference type="EMBL" id="LWSG01000012">
    <property type="protein sequence ID" value="OAS86830.1"/>
    <property type="molecule type" value="Genomic_DNA"/>
</dbReference>
<dbReference type="Pfam" id="PF08830">
    <property type="entry name" value="DUF1806"/>
    <property type="match status" value="1"/>
</dbReference>
<evidence type="ECO:0008006" key="3">
    <source>
        <dbReference type="Google" id="ProtNLM"/>
    </source>
</evidence>
<comment type="caution">
    <text evidence="1">The sequence shown here is derived from an EMBL/GenBank/DDBJ whole genome shotgun (WGS) entry which is preliminary data.</text>
</comment>
<evidence type="ECO:0000313" key="2">
    <source>
        <dbReference type="Proteomes" id="UP000078534"/>
    </source>
</evidence>
<accession>A0A179T0C2</accession>
<dbReference type="Gene3D" id="2.70.180.10">
    <property type="entry name" value="Hypothetical protein YojF"/>
    <property type="match status" value="1"/>
</dbReference>
<dbReference type="RefSeq" id="WP_066331446.1">
    <property type="nucleotide sequence ID" value="NZ_LWSG01000012.1"/>
</dbReference>
<dbReference type="Proteomes" id="UP000078534">
    <property type="component" value="Unassembled WGS sequence"/>
</dbReference>
<dbReference type="SUPFAM" id="SSF89442">
    <property type="entry name" value="Hypothetical protein YojF"/>
    <property type="match status" value="1"/>
</dbReference>
<proteinExistence type="predicted"/>
<dbReference type="InterPro" id="IPR036492">
    <property type="entry name" value="YojF_sf"/>
</dbReference>
<dbReference type="AlphaFoldDB" id="A0A179T0C2"/>
<dbReference type="InterPro" id="IPR014934">
    <property type="entry name" value="DUF1806"/>
</dbReference>
<keyword evidence="2" id="KW-1185">Reference proteome</keyword>
<sequence length="103" mass="11760">MVPIHSQSLLDKLQQWLGTNIYLHIEINPGGYFRNGKATLSNVHVKGDQSFRVFLEMDQQQSIIHVDDLTHMSISEELVVISGYDHVDRLARTLEISSKPFVL</sequence>
<protein>
    <recommendedName>
        <fullName evidence="3">DUF1806 family protein</fullName>
    </recommendedName>
</protein>
<gene>
    <name evidence="1" type="ORF">A6K24_04820</name>
</gene>
<evidence type="ECO:0000313" key="1">
    <source>
        <dbReference type="EMBL" id="OAS86830.1"/>
    </source>
</evidence>
<dbReference type="OrthoDB" id="2877201at2"/>
<reference evidence="2" key="1">
    <citation type="submission" date="2016-04" db="EMBL/GenBank/DDBJ databases">
        <authorList>
            <person name="Lyu Z."/>
            <person name="Lyu W."/>
        </authorList>
    </citation>
    <scope>NUCLEOTIDE SEQUENCE [LARGE SCALE GENOMIC DNA]</scope>
    <source>
        <strain evidence="2">C44</strain>
    </source>
</reference>
<organism evidence="1 2">
    <name type="scientific">Metabacillus litoralis</name>
    <dbReference type="NCBI Taxonomy" id="152268"/>
    <lineage>
        <taxon>Bacteria</taxon>
        <taxon>Bacillati</taxon>
        <taxon>Bacillota</taxon>
        <taxon>Bacilli</taxon>
        <taxon>Bacillales</taxon>
        <taxon>Bacillaceae</taxon>
        <taxon>Metabacillus</taxon>
    </lineage>
</organism>
<dbReference type="STRING" id="152268.A6K24_04820"/>